<dbReference type="RefSeq" id="WP_118426864.1">
    <property type="nucleotide sequence ID" value="NZ_QRPD01000001.1"/>
</dbReference>
<sequence length="155" mass="17523">MANEQNLIPYGKGNRSESEEREMRSKGGKRSGETRRRKAALRDTMNRLLTMQVEVEGLSDILRSDGGESTYEEVIAMAMIQQASLGDVKAYQAIMKTVGQTDKSEADLEEQRSKVELNKARKEDITGENENDEALDRLDQILKEVRDNAVKQETK</sequence>
<protein>
    <recommendedName>
        <fullName evidence="4">Stress-induced protein</fullName>
    </recommendedName>
</protein>
<gene>
    <name evidence="2" type="ORF">DWZ98_01615</name>
</gene>
<proteinExistence type="predicted"/>
<dbReference type="Proteomes" id="UP000283325">
    <property type="component" value="Unassembled WGS sequence"/>
</dbReference>
<dbReference type="AlphaFoldDB" id="A0A415N608"/>
<name>A0A415N608_9FIRM</name>
<evidence type="ECO:0000256" key="1">
    <source>
        <dbReference type="SAM" id="MobiDB-lite"/>
    </source>
</evidence>
<comment type="caution">
    <text evidence="2">The sequence shown here is derived from an EMBL/GenBank/DDBJ whole genome shotgun (WGS) entry which is preliminary data.</text>
</comment>
<dbReference type="EMBL" id="QRPD01000001">
    <property type="protein sequence ID" value="RHL90837.1"/>
    <property type="molecule type" value="Genomic_DNA"/>
</dbReference>
<feature type="region of interest" description="Disordered" evidence="1">
    <location>
        <begin position="105"/>
        <end position="136"/>
    </location>
</feature>
<evidence type="ECO:0000313" key="3">
    <source>
        <dbReference type="Proteomes" id="UP000283325"/>
    </source>
</evidence>
<evidence type="ECO:0000313" key="2">
    <source>
        <dbReference type="EMBL" id="RHL90837.1"/>
    </source>
</evidence>
<organism evidence="2 3">
    <name type="scientific">Dorea formicigenerans</name>
    <dbReference type="NCBI Taxonomy" id="39486"/>
    <lineage>
        <taxon>Bacteria</taxon>
        <taxon>Bacillati</taxon>
        <taxon>Bacillota</taxon>
        <taxon>Clostridia</taxon>
        <taxon>Lachnospirales</taxon>
        <taxon>Lachnospiraceae</taxon>
        <taxon>Dorea</taxon>
    </lineage>
</organism>
<evidence type="ECO:0008006" key="4">
    <source>
        <dbReference type="Google" id="ProtNLM"/>
    </source>
</evidence>
<feature type="compositionally biased region" description="Basic and acidic residues" evidence="1">
    <location>
        <begin position="105"/>
        <end position="125"/>
    </location>
</feature>
<feature type="region of interest" description="Disordered" evidence="1">
    <location>
        <begin position="1"/>
        <end position="39"/>
    </location>
</feature>
<feature type="compositionally biased region" description="Basic and acidic residues" evidence="1">
    <location>
        <begin position="14"/>
        <end position="39"/>
    </location>
</feature>
<reference evidence="2 3" key="1">
    <citation type="submission" date="2018-08" db="EMBL/GenBank/DDBJ databases">
        <title>A genome reference for cultivated species of the human gut microbiota.</title>
        <authorList>
            <person name="Zou Y."/>
            <person name="Xue W."/>
            <person name="Luo G."/>
        </authorList>
    </citation>
    <scope>NUCLEOTIDE SEQUENCE [LARGE SCALE GENOMIC DNA]</scope>
    <source>
        <strain evidence="2 3">AF36-1BH</strain>
    </source>
</reference>
<accession>A0A415N608</accession>